<evidence type="ECO:0000256" key="1">
    <source>
        <dbReference type="ARBA" id="ARBA00023015"/>
    </source>
</evidence>
<evidence type="ECO:0000256" key="3">
    <source>
        <dbReference type="ARBA" id="ARBA00023163"/>
    </source>
</evidence>
<keyword evidence="1" id="KW-0805">Transcription regulation</keyword>
<keyword evidence="3" id="KW-0804">Transcription</keyword>
<name>A0A9N7RBS2_STRHE</name>
<dbReference type="InterPro" id="IPR045012">
    <property type="entry name" value="NLP"/>
</dbReference>
<dbReference type="InterPro" id="IPR003035">
    <property type="entry name" value="RWP-RK_dom"/>
</dbReference>
<dbReference type="CDD" id="cd06407">
    <property type="entry name" value="PB1_NLP"/>
    <property type="match status" value="1"/>
</dbReference>
<evidence type="ECO:0000259" key="5">
    <source>
        <dbReference type="PROSITE" id="PS51519"/>
    </source>
</evidence>
<dbReference type="Gene3D" id="3.10.20.90">
    <property type="entry name" value="Phosphatidylinositol 3-kinase Catalytic Subunit, Chain A, domain 1"/>
    <property type="match status" value="1"/>
</dbReference>
<dbReference type="OrthoDB" id="6270329at2759"/>
<reference evidence="7" key="1">
    <citation type="submission" date="2019-12" db="EMBL/GenBank/DDBJ databases">
        <authorList>
            <person name="Scholes J."/>
        </authorList>
    </citation>
    <scope>NUCLEOTIDE SEQUENCE</scope>
</reference>
<dbReference type="SMART" id="SM00666">
    <property type="entry name" value="PB1"/>
    <property type="match status" value="1"/>
</dbReference>
<comment type="caution">
    <text evidence="7">The sequence shown here is derived from an EMBL/GenBank/DDBJ whole genome shotgun (WGS) entry which is preliminary data.</text>
</comment>
<keyword evidence="2" id="KW-0238">DNA-binding</keyword>
<dbReference type="InterPro" id="IPR034891">
    <property type="entry name" value="PB1_NLP"/>
</dbReference>
<evidence type="ECO:0000256" key="2">
    <source>
        <dbReference type="ARBA" id="ARBA00023125"/>
    </source>
</evidence>
<dbReference type="PROSITE" id="PS51745">
    <property type="entry name" value="PB1"/>
    <property type="match status" value="1"/>
</dbReference>
<dbReference type="GO" id="GO:0003677">
    <property type="term" value="F:DNA binding"/>
    <property type="evidence" value="ECO:0007669"/>
    <property type="project" value="UniProtKB-KW"/>
</dbReference>
<dbReference type="SUPFAM" id="SSF54277">
    <property type="entry name" value="CAD &amp; PB1 domains"/>
    <property type="match status" value="1"/>
</dbReference>
<dbReference type="InterPro" id="IPR000270">
    <property type="entry name" value="PB1_dom"/>
</dbReference>
<evidence type="ECO:0000313" key="7">
    <source>
        <dbReference type="EMBL" id="CAA0823210.1"/>
    </source>
</evidence>
<protein>
    <submittedName>
        <fullName evidence="7">Protein NLP2</fullName>
    </submittedName>
</protein>
<evidence type="ECO:0000259" key="6">
    <source>
        <dbReference type="PROSITE" id="PS51745"/>
    </source>
</evidence>
<dbReference type="PANTHER" id="PTHR32002:SF46">
    <property type="entry name" value="PROTEIN NLP2"/>
    <property type="match status" value="1"/>
</dbReference>
<keyword evidence="8" id="KW-1185">Reference proteome</keyword>
<accession>A0A9N7RBS2</accession>
<feature type="domain" description="PB1" evidence="6">
    <location>
        <begin position="715"/>
        <end position="798"/>
    </location>
</feature>
<dbReference type="Proteomes" id="UP001153555">
    <property type="component" value="Unassembled WGS sequence"/>
</dbReference>
<dbReference type="GO" id="GO:0003700">
    <property type="term" value="F:DNA-binding transcription factor activity"/>
    <property type="evidence" value="ECO:0007669"/>
    <property type="project" value="InterPro"/>
</dbReference>
<dbReference type="AlphaFoldDB" id="A0A9N7RBS2"/>
<dbReference type="Pfam" id="PF02042">
    <property type="entry name" value="RWP-RK"/>
    <property type="match status" value="1"/>
</dbReference>
<proteinExistence type="predicted"/>
<gene>
    <name evidence="7" type="ORF">SHERM_20377</name>
</gene>
<organism evidence="7 8">
    <name type="scientific">Striga hermonthica</name>
    <name type="common">Purple witchweed</name>
    <name type="synonym">Buchnera hermonthica</name>
    <dbReference type="NCBI Taxonomy" id="68872"/>
    <lineage>
        <taxon>Eukaryota</taxon>
        <taxon>Viridiplantae</taxon>
        <taxon>Streptophyta</taxon>
        <taxon>Embryophyta</taxon>
        <taxon>Tracheophyta</taxon>
        <taxon>Spermatophyta</taxon>
        <taxon>Magnoliopsida</taxon>
        <taxon>eudicotyledons</taxon>
        <taxon>Gunneridae</taxon>
        <taxon>Pentapetalae</taxon>
        <taxon>asterids</taxon>
        <taxon>lamiids</taxon>
        <taxon>Lamiales</taxon>
        <taxon>Orobanchaceae</taxon>
        <taxon>Buchnereae</taxon>
        <taxon>Striga</taxon>
    </lineage>
</organism>
<sequence length="805" mass="90918">MDEDDSFTLNPMPRTPQTDFNLTDELLYNGFWLEATDGYDFCPNIDGDFTNPQQESFGFPKLTVKSNFSTEATLNNVEMDEFFPPQSQDYEDAIATPLVSSTQSTKLWFGPNKNSIGPLPVKKRLMHAMDCLKESIIDKDILVQIWIPVKRGGRQVLTTNDQPFSLNPHCKNLAVYRNVSESYHFSADASAKEFFGLPGRVFLNRFPDWTPDVRFFKREEYPRVNHAQEHDVRGSIALPVFEQGSGVCLGVVEIVTTSQKVNFSPELENVCKALEAVNLKSCEISIPSNVKDPNEPYQDSLREIQNVLKYICDTHKLPLAQTWVPCSQQHEGICRKSNETSACCISTIDSACYIADENVMGFHEACSGYHLLKGEGIVGKAFASNRMFFAEDIRTYSKTEYPLAHHARIFNLCASGAIRLRSTINNERICDFVLEFFLQQLNQENVDGPKVMLDSFSSVVQEKCRRLRVITDEELARESLFGENNMNLDWIVNVMDSEEKGKGLNVSLADHEEKSEEECNTWNKYKTSGGNKRAKIKNSITLEVLRQHYAGSLKEAAMSIGVCPTTLKRICRQHGITRWPSRKIKKVSHSLKKLQVVIDSVEGADGSIQLDSFCNNFPQLISSNPPEKSSNLSTPNIKTIVPISASSSSHCFANNLQKGERLKRAQSEAKLHEHSRDRAEQILIRSNSHKNLQDDSPVETRPVTKNNIIAQNVATLRVKAALGEENVRFKLKPMWGFKDLQEEVFRRFDIGIGSGFSLKYLDDDGEWVLLTCDEDLEECVDIHRSFNMQTVRLSVSQPQLGSSLS</sequence>
<dbReference type="Pfam" id="PF22922">
    <property type="entry name" value="GAF_NLP"/>
    <property type="match status" value="2"/>
</dbReference>
<dbReference type="InterPro" id="IPR055081">
    <property type="entry name" value="NLP1-9_GAF"/>
</dbReference>
<evidence type="ECO:0000313" key="8">
    <source>
        <dbReference type="Proteomes" id="UP001153555"/>
    </source>
</evidence>
<dbReference type="EMBL" id="CACSLK010024540">
    <property type="protein sequence ID" value="CAA0823210.1"/>
    <property type="molecule type" value="Genomic_DNA"/>
</dbReference>
<keyword evidence="4" id="KW-0539">Nucleus</keyword>
<dbReference type="PANTHER" id="PTHR32002">
    <property type="entry name" value="PROTEIN NLP8"/>
    <property type="match status" value="1"/>
</dbReference>
<evidence type="ECO:0000256" key="4">
    <source>
        <dbReference type="ARBA" id="ARBA00023242"/>
    </source>
</evidence>
<dbReference type="Pfam" id="PF00564">
    <property type="entry name" value="PB1"/>
    <property type="match status" value="1"/>
</dbReference>
<dbReference type="InterPro" id="IPR053793">
    <property type="entry name" value="PB1-like"/>
</dbReference>
<feature type="domain" description="RWP-RK" evidence="5">
    <location>
        <begin position="526"/>
        <end position="607"/>
    </location>
</feature>
<dbReference type="PROSITE" id="PS51519">
    <property type="entry name" value="RWP_RK"/>
    <property type="match status" value="1"/>
</dbReference>